<dbReference type="InterPro" id="IPR018773">
    <property type="entry name" value="MeTrfase_reg_dom_prd"/>
</dbReference>
<proteinExistence type="predicted"/>
<dbReference type="OrthoDB" id="323463at2"/>
<name>A0A1H9GRK0_9GAMM</name>
<keyword evidence="2" id="KW-0489">Methyltransferase</keyword>
<dbReference type="GO" id="GO:0032259">
    <property type="term" value="P:methylation"/>
    <property type="evidence" value="ECO:0007669"/>
    <property type="project" value="UniProtKB-KW"/>
</dbReference>
<gene>
    <name evidence="2" type="ORF">SAMN05421693_1471</name>
</gene>
<evidence type="ECO:0000259" key="1">
    <source>
        <dbReference type="Pfam" id="PF10119"/>
    </source>
</evidence>
<feature type="domain" description="Methyltransferase regulatory" evidence="1">
    <location>
        <begin position="216"/>
        <end position="299"/>
    </location>
</feature>
<evidence type="ECO:0000313" key="2">
    <source>
        <dbReference type="EMBL" id="SEQ52684.1"/>
    </source>
</evidence>
<accession>A0A1H9GRK0</accession>
<evidence type="ECO:0000313" key="3">
    <source>
        <dbReference type="Proteomes" id="UP000199496"/>
    </source>
</evidence>
<sequence length="515" mass="57216">MTDWTAGYVSDIGYTYGYYTELNPLRLKLAFLNAGIAFPEVGHACELGFGQGLSTNLHAAASTVQWHGTDFNPAQAGFAQELAQVAGSGAALFDQSFEQFCRRDDLPEFDYIGLHGIWSWISDENRQIIVDFLRCKLKVGGVLYISYNTQPGWAAMVPMRDLLTEHADVLGAEGVGIISRIDSALSFAEQLLATNPAYARANPQIAERIERMKGQNRNYLAHEYFNRDWSPMSVARMADWLAPAKLNWACSANTLDAIDAVNLTGEQQQLLVGIPDAMFRQSVRDFCVNQQFRKDYWVKGARPISALEQAEALREQRVVLVQPRPDVSLKVTGSLGEATMQENVYGPILDQLADHKPKRLGQLEQSLKASEVGSAITFAQLLQATLILSSTGALLPVQDESAINKAKKRTERLNHHLMKKARSHTELSFLASPVTGGGIQVSRFHQLFLLARSEGHKSPNDWATYTWNLLAQQGQRLIKEGQALENPNDNLAELTRQAQEFADKQLPIFKALQIA</sequence>
<dbReference type="GO" id="GO:0008168">
    <property type="term" value="F:methyltransferase activity"/>
    <property type="evidence" value="ECO:0007669"/>
    <property type="project" value="UniProtKB-KW"/>
</dbReference>
<dbReference type="Proteomes" id="UP000199496">
    <property type="component" value="Unassembled WGS sequence"/>
</dbReference>
<dbReference type="AlphaFoldDB" id="A0A1H9GRK0"/>
<dbReference type="RefSeq" id="WP_090209584.1">
    <property type="nucleotide sequence ID" value="NZ_FOFO01000047.1"/>
</dbReference>
<dbReference type="SUPFAM" id="SSF53335">
    <property type="entry name" value="S-adenosyl-L-methionine-dependent methyltransferases"/>
    <property type="match status" value="1"/>
</dbReference>
<protein>
    <submittedName>
        <fullName evidence="2">Predicted methyltransferase regulatory domain-containing protein</fullName>
    </submittedName>
</protein>
<dbReference type="InterPro" id="IPR029063">
    <property type="entry name" value="SAM-dependent_MTases_sf"/>
</dbReference>
<keyword evidence="3" id="KW-1185">Reference proteome</keyword>
<dbReference type="EMBL" id="FOFO01000047">
    <property type="protein sequence ID" value="SEQ52684.1"/>
    <property type="molecule type" value="Genomic_DNA"/>
</dbReference>
<dbReference type="STRING" id="867345.SAMN05421693_1471"/>
<dbReference type="Pfam" id="PF10119">
    <property type="entry name" value="MethyTransf_Reg"/>
    <property type="match status" value="1"/>
</dbReference>
<dbReference type="Gene3D" id="3.40.50.150">
    <property type="entry name" value="Vaccinia Virus protein VP39"/>
    <property type="match status" value="1"/>
</dbReference>
<organism evidence="2 3">
    <name type="scientific">Ectothiorhodospira magna</name>
    <dbReference type="NCBI Taxonomy" id="867345"/>
    <lineage>
        <taxon>Bacteria</taxon>
        <taxon>Pseudomonadati</taxon>
        <taxon>Pseudomonadota</taxon>
        <taxon>Gammaproteobacteria</taxon>
        <taxon>Chromatiales</taxon>
        <taxon>Ectothiorhodospiraceae</taxon>
        <taxon>Ectothiorhodospira</taxon>
    </lineage>
</organism>
<reference evidence="2 3" key="1">
    <citation type="submission" date="2016-10" db="EMBL/GenBank/DDBJ databases">
        <authorList>
            <person name="de Groot N.N."/>
        </authorList>
    </citation>
    <scope>NUCLEOTIDE SEQUENCE [LARGE SCALE GENOMIC DNA]</scope>
    <source>
        <strain evidence="2 3">B7-7</strain>
    </source>
</reference>
<keyword evidence="2" id="KW-0808">Transferase</keyword>